<name>X1TQ54_9ZZZZ</name>
<evidence type="ECO:0000313" key="1">
    <source>
        <dbReference type="EMBL" id="GAJ07399.1"/>
    </source>
</evidence>
<sequence>MLDLAILISHWLECTAPECRGLEVTDVKIIRGELVEGWFEEIEEVNEVSVGDVFVIETEVSNLGSETEHVSNLYGWDLSPEGRIEVIGTSVPCAAYYDLEPGDSAGLRPFCRSHAFEAQQAGWVTMNIYAKDWVNNTLCEDTFTFEVLPTK</sequence>
<dbReference type="AlphaFoldDB" id="X1TQ54"/>
<organism evidence="1">
    <name type="scientific">marine sediment metagenome</name>
    <dbReference type="NCBI Taxonomy" id="412755"/>
    <lineage>
        <taxon>unclassified sequences</taxon>
        <taxon>metagenomes</taxon>
        <taxon>ecological metagenomes</taxon>
    </lineage>
</organism>
<protein>
    <submittedName>
        <fullName evidence="1">Uncharacterized protein</fullName>
    </submittedName>
</protein>
<dbReference type="EMBL" id="BARW01029248">
    <property type="protein sequence ID" value="GAJ07399.1"/>
    <property type="molecule type" value="Genomic_DNA"/>
</dbReference>
<reference evidence="1" key="1">
    <citation type="journal article" date="2014" name="Front. Microbiol.">
        <title>High frequency of phylogenetically diverse reductive dehalogenase-homologous genes in deep subseafloor sedimentary metagenomes.</title>
        <authorList>
            <person name="Kawai M."/>
            <person name="Futagami T."/>
            <person name="Toyoda A."/>
            <person name="Takaki Y."/>
            <person name="Nishi S."/>
            <person name="Hori S."/>
            <person name="Arai W."/>
            <person name="Tsubouchi T."/>
            <person name="Morono Y."/>
            <person name="Uchiyama I."/>
            <person name="Ito T."/>
            <person name="Fujiyama A."/>
            <person name="Inagaki F."/>
            <person name="Takami H."/>
        </authorList>
    </citation>
    <scope>NUCLEOTIDE SEQUENCE</scope>
    <source>
        <strain evidence="1">Expedition CK06-06</strain>
    </source>
</reference>
<accession>X1TQ54</accession>
<proteinExistence type="predicted"/>
<comment type="caution">
    <text evidence="1">The sequence shown here is derived from an EMBL/GenBank/DDBJ whole genome shotgun (WGS) entry which is preliminary data.</text>
</comment>
<gene>
    <name evidence="1" type="ORF">S12H4_47046</name>
</gene>